<feature type="compositionally biased region" description="Polar residues" evidence="1">
    <location>
        <begin position="19"/>
        <end position="30"/>
    </location>
</feature>
<evidence type="ECO:0000256" key="1">
    <source>
        <dbReference type="SAM" id="MobiDB-lite"/>
    </source>
</evidence>
<dbReference type="PANTHER" id="PTHR30292">
    <property type="entry name" value="UNCHARACTERIZED PROTEIN YBGL-RELATED"/>
    <property type="match status" value="1"/>
</dbReference>
<name>A0A8J7TJQ9_9BACT</name>
<dbReference type="GO" id="GO:0005975">
    <property type="term" value="P:carbohydrate metabolic process"/>
    <property type="evidence" value="ECO:0007669"/>
    <property type="project" value="InterPro"/>
</dbReference>
<accession>A0A8J7TJQ9</accession>
<comment type="caution">
    <text evidence="2">The sequence shown here is derived from an EMBL/GenBank/DDBJ whole genome shotgun (WGS) entry which is preliminary data.</text>
</comment>
<dbReference type="Gene3D" id="3.20.20.370">
    <property type="entry name" value="Glycoside hydrolase/deacetylase"/>
    <property type="match status" value="1"/>
</dbReference>
<dbReference type="InterPro" id="IPR005501">
    <property type="entry name" value="LamB/YcsF/PxpA-like"/>
</dbReference>
<evidence type="ECO:0000313" key="2">
    <source>
        <dbReference type="EMBL" id="MBN8658870.1"/>
    </source>
</evidence>
<evidence type="ECO:0000313" key="3">
    <source>
        <dbReference type="Proteomes" id="UP000664277"/>
    </source>
</evidence>
<sequence>MRRTKHQNQKGRGDRNSREQSSPAASTMAFSHQGAASRILISRGYDINTNIGEGFGPYRVEGEQEILPFATSANVACGAHSGDPSLMEAALESIRYYGLALGAHIGYPDLAGFGRREIHLTSAELRASILYQLGALSGLARTFGLDITQVRPHGFLYRQMSHDIRIATIVARAVAEFDRWLVLIGPAGNTLLACGERAGIRVAGEAWVDRSYDANGSLLPHTHSRAIIKSPGEVMKQVNSLLRYGEVTASDGSRVPLEFETIHLHSRMPEAHAVAEEIRRLIPDASALTAEPYSIDTTEDSEFPSLAYSV</sequence>
<dbReference type="CDD" id="cd10787">
    <property type="entry name" value="LamB_YcsF_like"/>
    <property type="match status" value="1"/>
</dbReference>
<dbReference type="InterPro" id="IPR011330">
    <property type="entry name" value="Glyco_hydro/deAcase_b/a-brl"/>
</dbReference>
<dbReference type="PANTHER" id="PTHR30292:SF0">
    <property type="entry name" value="5-OXOPROLINASE SUBUNIT A"/>
    <property type="match status" value="1"/>
</dbReference>
<dbReference type="SUPFAM" id="SSF88713">
    <property type="entry name" value="Glycoside hydrolase/deacetylase"/>
    <property type="match status" value="1"/>
</dbReference>
<feature type="region of interest" description="Disordered" evidence="1">
    <location>
        <begin position="1"/>
        <end position="31"/>
    </location>
</feature>
<dbReference type="EMBL" id="JAFLCK010000001">
    <property type="protein sequence ID" value="MBN8658870.1"/>
    <property type="molecule type" value="Genomic_DNA"/>
</dbReference>
<gene>
    <name evidence="2" type="ORF">J0M35_00795</name>
</gene>
<dbReference type="NCBIfam" id="NF003814">
    <property type="entry name" value="PRK05406.1-3"/>
    <property type="match status" value="1"/>
</dbReference>
<organism evidence="2 3">
    <name type="scientific">Candidatus Obscuribacter phosphatis</name>
    <dbReference type="NCBI Taxonomy" id="1906157"/>
    <lineage>
        <taxon>Bacteria</taxon>
        <taxon>Bacillati</taxon>
        <taxon>Candidatus Melainabacteria</taxon>
        <taxon>Candidatus Obscuribacterales</taxon>
        <taxon>Candidatus Obscuribacteraceae</taxon>
        <taxon>Candidatus Obscuribacter</taxon>
    </lineage>
</organism>
<proteinExistence type="predicted"/>
<protein>
    <submittedName>
        <fullName evidence="2">LamB/YcsF family protein</fullName>
    </submittedName>
</protein>
<dbReference type="Pfam" id="PF03746">
    <property type="entry name" value="LamB_YcsF"/>
    <property type="match status" value="1"/>
</dbReference>
<reference evidence="2" key="1">
    <citation type="submission" date="2021-02" db="EMBL/GenBank/DDBJ databases">
        <title>Genome-Resolved Metagenomics of a Microbial Community Performing Photosynthetic Biological Nutrient Removal.</title>
        <authorList>
            <person name="Mcdaniel E.A."/>
        </authorList>
    </citation>
    <scope>NUCLEOTIDE SEQUENCE</scope>
    <source>
        <strain evidence="2">UWPOB_OBS1</strain>
    </source>
</reference>
<dbReference type="AlphaFoldDB" id="A0A8J7TJQ9"/>
<dbReference type="Proteomes" id="UP000664277">
    <property type="component" value="Unassembled WGS sequence"/>
</dbReference>